<comment type="similarity">
    <text evidence="1 11">Belongs to the helicase family. RecQ subfamily.</text>
</comment>
<dbReference type="InterPro" id="IPR002464">
    <property type="entry name" value="DNA/RNA_helicase_DEAH_CS"/>
</dbReference>
<evidence type="ECO:0000256" key="4">
    <source>
        <dbReference type="ARBA" id="ARBA00022801"/>
    </source>
</evidence>
<comment type="caution">
    <text evidence="14">The sequence shown here is derived from an EMBL/GenBank/DDBJ whole genome shotgun (WGS) entry which is preliminary data.</text>
</comment>
<evidence type="ECO:0000256" key="7">
    <source>
        <dbReference type="ARBA" id="ARBA00023125"/>
    </source>
</evidence>
<evidence type="ECO:0000256" key="10">
    <source>
        <dbReference type="ARBA" id="ARBA00034617"/>
    </source>
</evidence>
<organism evidence="14 15">
    <name type="scientific">Geodia barretti</name>
    <name type="common">Barrett's horny sponge</name>
    <dbReference type="NCBI Taxonomy" id="519541"/>
    <lineage>
        <taxon>Eukaryota</taxon>
        <taxon>Metazoa</taxon>
        <taxon>Porifera</taxon>
        <taxon>Demospongiae</taxon>
        <taxon>Heteroscleromorpha</taxon>
        <taxon>Tetractinellida</taxon>
        <taxon>Astrophorina</taxon>
        <taxon>Geodiidae</taxon>
        <taxon>Geodia</taxon>
    </lineage>
</organism>
<comment type="catalytic activity">
    <reaction evidence="10 11">
        <text>Couples ATP hydrolysis with the unwinding of duplex DNA by translocating in the 3'-5' direction.</text>
        <dbReference type="EC" id="5.6.2.4"/>
    </reaction>
</comment>
<dbReference type="InterPro" id="IPR004589">
    <property type="entry name" value="DNA_helicase_ATP-dep_RecQ"/>
</dbReference>
<name>A0AA35TZC1_GEOBA</name>
<keyword evidence="15" id="KW-1185">Reference proteome</keyword>
<keyword evidence="7" id="KW-0238">DNA-binding</keyword>
<dbReference type="GO" id="GO:0003677">
    <property type="term" value="F:DNA binding"/>
    <property type="evidence" value="ECO:0007669"/>
    <property type="project" value="UniProtKB-KW"/>
</dbReference>
<evidence type="ECO:0000259" key="12">
    <source>
        <dbReference type="PROSITE" id="PS51192"/>
    </source>
</evidence>
<evidence type="ECO:0000256" key="2">
    <source>
        <dbReference type="ARBA" id="ARBA00022723"/>
    </source>
</evidence>
<evidence type="ECO:0000256" key="8">
    <source>
        <dbReference type="ARBA" id="ARBA00023235"/>
    </source>
</evidence>
<dbReference type="Pfam" id="PF00271">
    <property type="entry name" value="Helicase_C"/>
    <property type="match status" value="1"/>
</dbReference>
<sequence>NRGSKAQDNAPDNLLDPRLALKTHFGYDDFREGQREVVEKLLSGKSLLGAFPTAFGKSICYQLPGLMLPGLTVIISPLISLMKDQVDTLREKGINSIGLLNSSLTLEEYQQELKRLVDGEVKLLYVSPERFRSRRFLNTLKSHKISLFVVDEAHCISQWGHDFRPDYLALRTAIQGVKPYSVALFTATATPEVREDIVNQLQVEKCETLIQSVERPNLKFSVCEVPGEPEKYQLLTKQLEQLTGKGIVYAGTRRQTEESCGTSQESRDTGCDFYHGASEESERTRVQDAFFDDTAAGIEIVVATNAFGMGIDKPDIRYVIHWTIAGSLEHYYQEAGRAGRDGKDSECILFFCSGDRRLHEHFMEESAPNKPDLLKLLKRIEDSPSVNKFRLVKVQAMESVSEIDESKIRVGISYLEKLGFLQRMYNIPSSISVNLIKDSNGESRVLDNLQDRSEIQLIDFCREYNLYPNELIEELTDLQSDGHLRYSGAEDTMLIELYHGSKLFENITEEKIGEKQYIQNKRYQLDQMILYARTDQCRGQVVRQYFGERVDSDYRCNICDICDPSLLSVYNSLIEEVTSGGHQSVAP</sequence>
<dbReference type="AlphaFoldDB" id="A0AA35TZC1"/>
<evidence type="ECO:0000256" key="3">
    <source>
        <dbReference type="ARBA" id="ARBA00022741"/>
    </source>
</evidence>
<comment type="catalytic activity">
    <reaction evidence="11">
        <text>ATP + H2O = ADP + phosphate + H(+)</text>
        <dbReference type="Rhea" id="RHEA:13065"/>
        <dbReference type="ChEBI" id="CHEBI:15377"/>
        <dbReference type="ChEBI" id="CHEBI:15378"/>
        <dbReference type="ChEBI" id="CHEBI:30616"/>
        <dbReference type="ChEBI" id="CHEBI:43474"/>
        <dbReference type="ChEBI" id="CHEBI:456216"/>
    </reaction>
</comment>
<evidence type="ECO:0000256" key="1">
    <source>
        <dbReference type="ARBA" id="ARBA00005446"/>
    </source>
</evidence>
<keyword evidence="2" id="KW-0479">Metal-binding</keyword>
<dbReference type="PANTHER" id="PTHR13710">
    <property type="entry name" value="DNA HELICASE RECQ FAMILY MEMBER"/>
    <property type="match status" value="1"/>
</dbReference>
<dbReference type="GO" id="GO:0043138">
    <property type="term" value="F:3'-5' DNA helicase activity"/>
    <property type="evidence" value="ECO:0007669"/>
    <property type="project" value="UniProtKB-EC"/>
</dbReference>
<dbReference type="GO" id="GO:0006310">
    <property type="term" value="P:DNA recombination"/>
    <property type="evidence" value="ECO:0007669"/>
    <property type="project" value="InterPro"/>
</dbReference>
<evidence type="ECO:0000256" key="11">
    <source>
        <dbReference type="RuleBase" id="RU364117"/>
    </source>
</evidence>
<keyword evidence="4 11" id="KW-0378">Hydrolase</keyword>
<evidence type="ECO:0000313" key="15">
    <source>
        <dbReference type="Proteomes" id="UP001174909"/>
    </source>
</evidence>
<dbReference type="FunFam" id="3.40.50.300:FF:001389">
    <property type="entry name" value="ATP-dependent DNA helicase RecQ"/>
    <property type="match status" value="1"/>
</dbReference>
<dbReference type="EC" id="5.6.2.4" evidence="11"/>
<dbReference type="PROSITE" id="PS51192">
    <property type="entry name" value="HELICASE_ATP_BIND_1"/>
    <property type="match status" value="1"/>
</dbReference>
<dbReference type="GO" id="GO:0046872">
    <property type="term" value="F:metal ion binding"/>
    <property type="evidence" value="ECO:0007669"/>
    <property type="project" value="UniProtKB-KW"/>
</dbReference>
<dbReference type="InterPro" id="IPR001650">
    <property type="entry name" value="Helicase_C-like"/>
</dbReference>
<dbReference type="PANTHER" id="PTHR13710:SF105">
    <property type="entry name" value="ATP-DEPENDENT DNA HELICASE Q1"/>
    <property type="match status" value="1"/>
</dbReference>
<reference evidence="14" key="1">
    <citation type="submission" date="2023-03" db="EMBL/GenBank/DDBJ databases">
        <authorList>
            <person name="Steffen K."/>
            <person name="Cardenas P."/>
        </authorList>
    </citation>
    <scope>NUCLEOTIDE SEQUENCE</scope>
</reference>
<protein>
    <recommendedName>
        <fullName evidence="11">ATP-dependent DNA helicase</fullName>
        <ecNumber evidence="11">5.6.2.4</ecNumber>
    </recommendedName>
</protein>
<dbReference type="InterPro" id="IPR027417">
    <property type="entry name" value="P-loop_NTPase"/>
</dbReference>
<evidence type="ECO:0000313" key="14">
    <source>
        <dbReference type="EMBL" id="CAI8056627.1"/>
    </source>
</evidence>
<evidence type="ECO:0000256" key="6">
    <source>
        <dbReference type="ARBA" id="ARBA00022840"/>
    </source>
</evidence>
<feature type="domain" description="Helicase C-terminal" evidence="13">
    <location>
        <begin position="234"/>
        <end position="381"/>
    </location>
</feature>
<dbReference type="SUPFAM" id="SSF52540">
    <property type="entry name" value="P-loop containing nucleoside triphosphate hydrolases"/>
    <property type="match status" value="1"/>
</dbReference>
<dbReference type="GO" id="GO:0016787">
    <property type="term" value="F:hydrolase activity"/>
    <property type="evidence" value="ECO:0007669"/>
    <property type="project" value="UniProtKB-KW"/>
</dbReference>
<dbReference type="GO" id="GO:0006281">
    <property type="term" value="P:DNA repair"/>
    <property type="evidence" value="ECO:0007669"/>
    <property type="project" value="TreeGrafter"/>
</dbReference>
<dbReference type="InterPro" id="IPR011545">
    <property type="entry name" value="DEAD/DEAH_box_helicase_dom"/>
</dbReference>
<dbReference type="Proteomes" id="UP001174909">
    <property type="component" value="Unassembled WGS sequence"/>
</dbReference>
<feature type="domain" description="Helicase ATP-binding" evidence="12">
    <location>
        <begin position="38"/>
        <end position="207"/>
    </location>
</feature>
<dbReference type="InterPro" id="IPR014001">
    <property type="entry name" value="Helicase_ATP-bd"/>
</dbReference>
<dbReference type="SMART" id="SM00487">
    <property type="entry name" value="DEXDc"/>
    <property type="match status" value="1"/>
</dbReference>
<evidence type="ECO:0000256" key="9">
    <source>
        <dbReference type="ARBA" id="ARBA00023242"/>
    </source>
</evidence>
<keyword evidence="9 11" id="KW-0539">Nucleus</keyword>
<dbReference type="GO" id="GO:0005634">
    <property type="term" value="C:nucleus"/>
    <property type="evidence" value="ECO:0007669"/>
    <property type="project" value="UniProtKB-SubCell"/>
</dbReference>
<dbReference type="Pfam" id="PF00270">
    <property type="entry name" value="DEAD"/>
    <property type="match status" value="1"/>
</dbReference>
<keyword evidence="5 11" id="KW-0347">Helicase</keyword>
<dbReference type="GO" id="GO:0009378">
    <property type="term" value="F:four-way junction helicase activity"/>
    <property type="evidence" value="ECO:0007669"/>
    <property type="project" value="TreeGrafter"/>
</dbReference>
<feature type="non-terminal residue" evidence="14">
    <location>
        <position position="1"/>
    </location>
</feature>
<dbReference type="GO" id="GO:0005694">
    <property type="term" value="C:chromosome"/>
    <property type="evidence" value="ECO:0007669"/>
    <property type="project" value="TreeGrafter"/>
</dbReference>
<keyword evidence="3 11" id="KW-0547">Nucleotide-binding</keyword>
<dbReference type="Gene3D" id="3.40.50.300">
    <property type="entry name" value="P-loop containing nucleotide triphosphate hydrolases"/>
    <property type="match status" value="2"/>
</dbReference>
<dbReference type="InterPro" id="IPR032284">
    <property type="entry name" value="RecQ_Zn-bd"/>
</dbReference>
<gene>
    <name evidence="14" type="ORF">GBAR_LOCUS30864</name>
</gene>
<evidence type="ECO:0000259" key="13">
    <source>
        <dbReference type="PROSITE" id="PS51194"/>
    </source>
</evidence>
<dbReference type="NCBIfam" id="TIGR00614">
    <property type="entry name" value="recQ_fam"/>
    <property type="match status" value="1"/>
</dbReference>
<accession>A0AA35TZC1</accession>
<dbReference type="EMBL" id="CASHTH010004376">
    <property type="protein sequence ID" value="CAI8056627.1"/>
    <property type="molecule type" value="Genomic_DNA"/>
</dbReference>
<evidence type="ECO:0000256" key="5">
    <source>
        <dbReference type="ARBA" id="ARBA00022806"/>
    </source>
</evidence>
<proteinExistence type="inferred from homology"/>
<dbReference type="Pfam" id="PF16124">
    <property type="entry name" value="RecQ_Zn_bind"/>
    <property type="match status" value="1"/>
</dbReference>
<comment type="subcellular location">
    <subcellularLocation>
        <location evidence="11">Nucleus</location>
    </subcellularLocation>
</comment>
<keyword evidence="6 11" id="KW-0067">ATP-binding</keyword>
<dbReference type="Gene3D" id="1.10.10.10">
    <property type="entry name" value="Winged helix-like DNA-binding domain superfamily/Winged helix DNA-binding domain"/>
    <property type="match status" value="1"/>
</dbReference>
<dbReference type="GO" id="GO:0005737">
    <property type="term" value="C:cytoplasm"/>
    <property type="evidence" value="ECO:0007669"/>
    <property type="project" value="TreeGrafter"/>
</dbReference>
<dbReference type="PROSITE" id="PS00690">
    <property type="entry name" value="DEAH_ATP_HELICASE"/>
    <property type="match status" value="1"/>
</dbReference>
<keyword evidence="8" id="KW-0413">Isomerase</keyword>
<dbReference type="CDD" id="cd17920">
    <property type="entry name" value="DEXHc_RecQ"/>
    <property type="match status" value="1"/>
</dbReference>
<dbReference type="InterPro" id="IPR036388">
    <property type="entry name" value="WH-like_DNA-bd_sf"/>
</dbReference>
<dbReference type="PROSITE" id="PS51194">
    <property type="entry name" value="HELICASE_CTER"/>
    <property type="match status" value="1"/>
</dbReference>
<dbReference type="SMART" id="SM00490">
    <property type="entry name" value="HELICc"/>
    <property type="match status" value="1"/>
</dbReference>
<dbReference type="GO" id="GO:0005524">
    <property type="term" value="F:ATP binding"/>
    <property type="evidence" value="ECO:0007669"/>
    <property type="project" value="UniProtKB-KW"/>
</dbReference>